<dbReference type="OrthoDB" id="10588584at2759"/>
<name>A0A1L7WQB0_9HELO</name>
<proteinExistence type="predicted"/>
<accession>A0A1L7WQB0</accession>
<protein>
    <submittedName>
        <fullName evidence="1">Uncharacterized protein</fullName>
    </submittedName>
</protein>
<evidence type="ECO:0000313" key="1">
    <source>
        <dbReference type="EMBL" id="CZR54937.1"/>
    </source>
</evidence>
<dbReference type="AlphaFoldDB" id="A0A1L7WQB0"/>
<dbReference type="Proteomes" id="UP000184330">
    <property type="component" value="Unassembled WGS sequence"/>
</dbReference>
<keyword evidence="2" id="KW-1185">Reference proteome</keyword>
<organism evidence="1 2">
    <name type="scientific">Phialocephala subalpina</name>
    <dbReference type="NCBI Taxonomy" id="576137"/>
    <lineage>
        <taxon>Eukaryota</taxon>
        <taxon>Fungi</taxon>
        <taxon>Dikarya</taxon>
        <taxon>Ascomycota</taxon>
        <taxon>Pezizomycotina</taxon>
        <taxon>Leotiomycetes</taxon>
        <taxon>Helotiales</taxon>
        <taxon>Mollisiaceae</taxon>
        <taxon>Phialocephala</taxon>
        <taxon>Phialocephala fortinii species complex</taxon>
    </lineage>
</organism>
<sequence>MLGNKGQAQRTGQNCVRKRARREAVDLVCWWVFYGKPLEEAGIVSLNGYTALPPASKTGIHDSKSADLDSDYELVSLPQPLYTGAGALSTNRSLKH</sequence>
<gene>
    <name evidence="1" type="ORF">PAC_04822</name>
</gene>
<reference evidence="1 2" key="1">
    <citation type="submission" date="2016-03" db="EMBL/GenBank/DDBJ databases">
        <authorList>
            <person name="Ploux O."/>
        </authorList>
    </citation>
    <scope>NUCLEOTIDE SEQUENCE [LARGE SCALE GENOMIC DNA]</scope>
    <source>
        <strain evidence="1 2">UAMH 11012</strain>
    </source>
</reference>
<dbReference type="EMBL" id="FJOG01000005">
    <property type="protein sequence ID" value="CZR54937.1"/>
    <property type="molecule type" value="Genomic_DNA"/>
</dbReference>
<evidence type="ECO:0000313" key="2">
    <source>
        <dbReference type="Proteomes" id="UP000184330"/>
    </source>
</evidence>